<evidence type="ECO:0000256" key="2">
    <source>
        <dbReference type="ARBA" id="ARBA00022487"/>
    </source>
</evidence>
<protein>
    <recommendedName>
        <fullName evidence="5">Carboxylic ester hydrolase</fullName>
        <ecNumber evidence="5">3.1.1.-</ecNumber>
    </recommendedName>
</protein>
<dbReference type="InterPro" id="IPR019826">
    <property type="entry name" value="Carboxylesterase_B_AS"/>
</dbReference>
<dbReference type="EMBL" id="GBHO01028917">
    <property type="protein sequence ID" value="JAG14687.1"/>
    <property type="molecule type" value="Transcribed_RNA"/>
</dbReference>
<dbReference type="Pfam" id="PF00135">
    <property type="entry name" value="COesterase"/>
    <property type="match status" value="1"/>
</dbReference>
<feature type="region of interest" description="Disordered" evidence="6">
    <location>
        <begin position="508"/>
        <end position="540"/>
    </location>
</feature>
<dbReference type="InterPro" id="IPR029058">
    <property type="entry name" value="AB_hydrolase_fold"/>
</dbReference>
<feature type="domain" description="Carboxylesterase type B" evidence="7">
    <location>
        <begin position="22"/>
        <end position="505"/>
    </location>
</feature>
<keyword evidence="4" id="KW-0325">Glycoprotein</keyword>
<dbReference type="ESTHER" id="lyghe-a0a0a9x4w0">
    <property type="family name" value="Carb_B_Arthropoda"/>
</dbReference>
<evidence type="ECO:0000259" key="7">
    <source>
        <dbReference type="Pfam" id="PF00135"/>
    </source>
</evidence>
<feature type="non-terminal residue" evidence="8">
    <location>
        <position position="540"/>
    </location>
</feature>
<proteinExistence type="inferred from homology"/>
<evidence type="ECO:0000256" key="1">
    <source>
        <dbReference type="ARBA" id="ARBA00005964"/>
    </source>
</evidence>
<sequence>MFKIFLLASLTVGALSVNSSGPIIDTPLGQVLGWERLSRDGRWYQAWTGIPYAQPPVGKLRFMAPVPAQKWSGILNATGDTPMCYQQSPFPGTQSEDCLYLSVYRPKNGMIKMPVLLRVHGGAFQAGEMGPRENADFLMDEDVVLVQIQYRLNGFGFMSLGDKIMPGNFGIKDQVMALKWVQKNIAAFGGDANSVTVIGESAGAASTHFLLKTPAADGLVHRAVSDSGTVNRMWSLLSSDIVRNATLVAAEKVGCNIRKSNQEILQCIQQVAAPKLLAAMGPTAAWQQTFAPCIEPKDAEDAVATEDISMRPVNKPWITSNANGEYTLFKRMSTPQQIAEYHRDLDGYLQNFIRYFLKNPEASRVSEGSQLLKNHYFPVMDPIENFTIEVAEVTANFYFPYAAFYNLLMHQGPKWYYYFEYVGELSGHNMSQPGANTEVARHAEQSFYRFNYGRKGTPEDYKVSKRMIKYLVNFAYYDDPTPPGSPMKWNQFNGREFLRISSSRSDSMAMNPKYRNSSTSSICGATSWDGSSNYTSLEPQ</sequence>
<reference evidence="8" key="2">
    <citation type="submission" date="2014-07" db="EMBL/GenBank/DDBJ databases">
        <authorList>
            <person name="Hull J."/>
        </authorList>
    </citation>
    <scope>NUCLEOTIDE SEQUENCE</scope>
</reference>
<keyword evidence="2" id="KW-0719">Serine esterase</keyword>
<evidence type="ECO:0000313" key="8">
    <source>
        <dbReference type="EMBL" id="JAG14687.1"/>
    </source>
</evidence>
<dbReference type="InterPro" id="IPR002018">
    <property type="entry name" value="CarbesteraseB"/>
</dbReference>
<accession>A0A0A9X1U6</accession>
<gene>
    <name evidence="8" type="primary">EST6_50</name>
    <name evidence="8" type="ORF">CM83_93692</name>
</gene>
<dbReference type="PROSITE" id="PS00122">
    <property type="entry name" value="CARBOXYLESTERASE_B_1"/>
    <property type="match status" value="1"/>
</dbReference>
<reference evidence="8" key="1">
    <citation type="journal article" date="2014" name="PLoS ONE">
        <title>Transcriptome-Based Identification of ABC Transporters in the Western Tarnished Plant Bug Lygus hesperus.</title>
        <authorList>
            <person name="Hull J.J."/>
            <person name="Chaney K."/>
            <person name="Geib S.M."/>
            <person name="Fabrick J.A."/>
            <person name="Brent C.S."/>
            <person name="Walsh D."/>
            <person name="Lavine L.C."/>
        </authorList>
    </citation>
    <scope>NUCLEOTIDE SEQUENCE</scope>
</reference>
<feature type="chain" id="PRO_5005109633" description="Carboxylic ester hydrolase" evidence="5">
    <location>
        <begin position="17"/>
        <end position="540"/>
    </location>
</feature>
<dbReference type="EC" id="3.1.1.-" evidence="5"/>
<name>A0A0A9X1U6_LYGHE</name>
<dbReference type="AlphaFoldDB" id="A0A0A9X1U6"/>
<dbReference type="PANTHER" id="PTHR11559">
    <property type="entry name" value="CARBOXYLESTERASE"/>
    <property type="match status" value="1"/>
</dbReference>
<evidence type="ECO:0000256" key="4">
    <source>
        <dbReference type="ARBA" id="ARBA00023180"/>
    </source>
</evidence>
<evidence type="ECO:0000256" key="5">
    <source>
        <dbReference type="RuleBase" id="RU361235"/>
    </source>
</evidence>
<dbReference type="InterPro" id="IPR050309">
    <property type="entry name" value="Type-B_Carboxylest/Lipase"/>
</dbReference>
<dbReference type="InterPro" id="IPR019819">
    <property type="entry name" value="Carboxylesterase_B_CS"/>
</dbReference>
<organism evidence="8">
    <name type="scientific">Lygus hesperus</name>
    <name type="common">Western plant bug</name>
    <dbReference type="NCBI Taxonomy" id="30085"/>
    <lineage>
        <taxon>Eukaryota</taxon>
        <taxon>Metazoa</taxon>
        <taxon>Ecdysozoa</taxon>
        <taxon>Arthropoda</taxon>
        <taxon>Hexapoda</taxon>
        <taxon>Insecta</taxon>
        <taxon>Pterygota</taxon>
        <taxon>Neoptera</taxon>
        <taxon>Paraneoptera</taxon>
        <taxon>Hemiptera</taxon>
        <taxon>Heteroptera</taxon>
        <taxon>Panheteroptera</taxon>
        <taxon>Cimicomorpha</taxon>
        <taxon>Miridae</taxon>
        <taxon>Mirini</taxon>
        <taxon>Lygus</taxon>
    </lineage>
</organism>
<feature type="signal peptide" evidence="5">
    <location>
        <begin position="1"/>
        <end position="16"/>
    </location>
</feature>
<comment type="similarity">
    <text evidence="1 5">Belongs to the type-B carboxylesterase/lipase family.</text>
</comment>
<keyword evidence="3 5" id="KW-0378">Hydrolase</keyword>
<keyword evidence="5" id="KW-0732">Signal</keyword>
<dbReference type="PROSITE" id="PS00941">
    <property type="entry name" value="CARBOXYLESTERASE_B_2"/>
    <property type="match status" value="1"/>
</dbReference>
<dbReference type="SUPFAM" id="SSF53474">
    <property type="entry name" value="alpha/beta-Hydrolases"/>
    <property type="match status" value="1"/>
</dbReference>
<dbReference type="GO" id="GO:0052689">
    <property type="term" value="F:carboxylic ester hydrolase activity"/>
    <property type="evidence" value="ECO:0007669"/>
    <property type="project" value="UniProtKB-KW"/>
</dbReference>
<dbReference type="Gene3D" id="3.40.50.1820">
    <property type="entry name" value="alpha/beta hydrolase"/>
    <property type="match status" value="1"/>
</dbReference>
<evidence type="ECO:0000256" key="6">
    <source>
        <dbReference type="SAM" id="MobiDB-lite"/>
    </source>
</evidence>
<evidence type="ECO:0000256" key="3">
    <source>
        <dbReference type="ARBA" id="ARBA00022801"/>
    </source>
</evidence>